<dbReference type="AlphaFoldDB" id="A0A231HB75"/>
<name>A0A231HB75_9NOCA</name>
<dbReference type="PANTHER" id="PTHR47377">
    <property type="entry name" value="RHODANESE-LIKE DOMAIN-CONTAINING PROTEIN 4, CHLOROPLASTIC"/>
    <property type="match status" value="1"/>
</dbReference>
<protein>
    <submittedName>
        <fullName evidence="2">Thiosulfate sulfurtransferase GlpE</fullName>
        <ecNumber evidence="2">2.8.1.1</ecNumber>
    </submittedName>
</protein>
<dbReference type="GO" id="GO:0004792">
    <property type="term" value="F:thiosulfate-cyanide sulfurtransferase activity"/>
    <property type="evidence" value="ECO:0007669"/>
    <property type="project" value="UniProtKB-EC"/>
</dbReference>
<dbReference type="EMBL" id="NGAF01000002">
    <property type="protein sequence ID" value="OXR46101.1"/>
    <property type="molecule type" value="Genomic_DNA"/>
</dbReference>
<dbReference type="PROSITE" id="PS50206">
    <property type="entry name" value="RHODANESE_3"/>
    <property type="match status" value="1"/>
</dbReference>
<reference evidence="2 3" key="1">
    <citation type="submission" date="2017-07" db="EMBL/GenBank/DDBJ databases">
        <title>First draft Genome Sequence of Nocardia cerradoensis isolated from human infection.</title>
        <authorList>
            <person name="Carrasco G."/>
        </authorList>
    </citation>
    <scope>NUCLEOTIDE SEQUENCE [LARGE SCALE GENOMIC DNA]</scope>
    <source>
        <strain evidence="2 3">CNM20130759</strain>
    </source>
</reference>
<evidence type="ECO:0000313" key="2">
    <source>
        <dbReference type="EMBL" id="OXR46101.1"/>
    </source>
</evidence>
<evidence type="ECO:0000313" key="3">
    <source>
        <dbReference type="Proteomes" id="UP000215506"/>
    </source>
</evidence>
<keyword evidence="2" id="KW-0808">Transferase</keyword>
<feature type="domain" description="Rhodanese" evidence="1">
    <location>
        <begin position="18"/>
        <end position="127"/>
    </location>
</feature>
<dbReference type="PANTHER" id="PTHR47377:SF1">
    <property type="entry name" value="RHODANESE-LIKE DOMAIN-CONTAINING PROTEIN 4, CHLOROPLASTIC"/>
    <property type="match status" value="1"/>
</dbReference>
<dbReference type="InterPro" id="IPR036873">
    <property type="entry name" value="Rhodanese-like_dom_sf"/>
</dbReference>
<organism evidence="2 3">
    <name type="scientific">Nocardia cerradoensis</name>
    <dbReference type="NCBI Taxonomy" id="85688"/>
    <lineage>
        <taxon>Bacteria</taxon>
        <taxon>Bacillati</taxon>
        <taxon>Actinomycetota</taxon>
        <taxon>Actinomycetes</taxon>
        <taxon>Mycobacteriales</taxon>
        <taxon>Nocardiaceae</taxon>
        <taxon>Nocardia</taxon>
    </lineage>
</organism>
<sequence>MSYAGDITPGQAWELLRDNPDAVLVDVRTEAEWRFVGVPDTTSIERPTALIEWVDGTGAPNPAFVEQLKQVLADRAGDSDAPVIFLCRSGQRSIGAATAATAAGFAPSYNVLEGFEGPLDAEGHRGGAGWRALGLPWRQS</sequence>
<evidence type="ECO:0000259" key="1">
    <source>
        <dbReference type="PROSITE" id="PS50206"/>
    </source>
</evidence>
<dbReference type="InterPro" id="IPR044240">
    <property type="entry name" value="STR4-like"/>
</dbReference>
<proteinExistence type="predicted"/>
<dbReference type="Gene3D" id="3.40.250.10">
    <property type="entry name" value="Rhodanese-like domain"/>
    <property type="match status" value="1"/>
</dbReference>
<accession>A0A231HB75</accession>
<dbReference type="EC" id="2.8.1.1" evidence="2"/>
<gene>
    <name evidence="2" type="primary">glpE_2</name>
    <name evidence="2" type="ORF">B7C42_01065</name>
</gene>
<dbReference type="SUPFAM" id="SSF52821">
    <property type="entry name" value="Rhodanese/Cell cycle control phosphatase"/>
    <property type="match status" value="1"/>
</dbReference>
<dbReference type="Pfam" id="PF00581">
    <property type="entry name" value="Rhodanese"/>
    <property type="match status" value="1"/>
</dbReference>
<dbReference type="SMART" id="SM00450">
    <property type="entry name" value="RHOD"/>
    <property type="match status" value="1"/>
</dbReference>
<dbReference type="RefSeq" id="WP_063001190.1">
    <property type="nucleotide sequence ID" value="NZ_NGAF01000002.1"/>
</dbReference>
<dbReference type="Proteomes" id="UP000215506">
    <property type="component" value="Unassembled WGS sequence"/>
</dbReference>
<dbReference type="InterPro" id="IPR001763">
    <property type="entry name" value="Rhodanese-like_dom"/>
</dbReference>
<comment type="caution">
    <text evidence="2">The sequence shown here is derived from an EMBL/GenBank/DDBJ whole genome shotgun (WGS) entry which is preliminary data.</text>
</comment>
<keyword evidence="3" id="KW-1185">Reference proteome</keyword>